<comment type="caution">
    <text evidence="2">The sequence shown here is derived from an EMBL/GenBank/DDBJ whole genome shotgun (WGS) entry which is preliminary data.</text>
</comment>
<reference evidence="2 3" key="1">
    <citation type="submission" date="2015-01" db="EMBL/GenBank/DDBJ databases">
        <title>Vibrio sp. C5 JCM 19232 whole genome shotgun sequence.</title>
        <authorList>
            <person name="Sawabe T."/>
            <person name="Meirelles P."/>
            <person name="Feng G."/>
            <person name="Sayaka M."/>
            <person name="Hattori M."/>
            <person name="Ohkuma M."/>
        </authorList>
    </citation>
    <scope>NUCLEOTIDE SEQUENCE [LARGE SCALE GENOMIC DNA]</scope>
    <source>
        <strain evidence="2 3">JCM19232</strain>
    </source>
</reference>
<organism evidence="2 3">
    <name type="scientific">Vibrio ishigakensis</name>
    <dbReference type="NCBI Taxonomy" id="1481914"/>
    <lineage>
        <taxon>Bacteria</taxon>
        <taxon>Pseudomonadati</taxon>
        <taxon>Pseudomonadota</taxon>
        <taxon>Gammaproteobacteria</taxon>
        <taxon>Vibrionales</taxon>
        <taxon>Vibrionaceae</taxon>
        <taxon>Vibrio</taxon>
    </lineage>
</organism>
<dbReference type="Proteomes" id="UP000031670">
    <property type="component" value="Unassembled WGS sequence"/>
</dbReference>
<protein>
    <submittedName>
        <fullName evidence="2">Uncharacterized protein</fullName>
    </submittedName>
</protein>
<evidence type="ECO:0000313" key="3">
    <source>
        <dbReference type="Proteomes" id="UP000031670"/>
    </source>
</evidence>
<evidence type="ECO:0000256" key="1">
    <source>
        <dbReference type="SAM" id="MobiDB-lite"/>
    </source>
</evidence>
<sequence length="105" mass="11069">MSYEEALESARPYEEANAAVDNLPDNKGLGPDEFDPDAVESGDTGVWAKLSGGASGRGYIELSGSPHGLQCAPKGVLGRTTGEQCDHQGNGDFDCEATYSYYACE</sequence>
<feature type="region of interest" description="Disordered" evidence="1">
    <location>
        <begin position="1"/>
        <end position="46"/>
    </location>
</feature>
<evidence type="ECO:0000313" key="2">
    <source>
        <dbReference type="EMBL" id="GAM65471.1"/>
    </source>
</evidence>
<dbReference type="EMBL" id="BBSA01000020">
    <property type="protein sequence ID" value="GAM65471.1"/>
    <property type="molecule type" value="Genomic_DNA"/>
</dbReference>
<name>A0A0B8PGN7_9VIBR</name>
<proteinExistence type="predicted"/>
<accession>A0A0B8PGN7</accession>
<reference evidence="2 3" key="2">
    <citation type="submission" date="2015-01" db="EMBL/GenBank/DDBJ databases">
        <authorList>
            <consortium name="NBRP consortium"/>
            <person name="Sawabe T."/>
            <person name="Meirelles P."/>
            <person name="Feng G."/>
            <person name="Sayaka M."/>
            <person name="Hattori M."/>
            <person name="Ohkuma M."/>
        </authorList>
    </citation>
    <scope>NUCLEOTIDE SEQUENCE [LARGE SCALE GENOMIC DNA]</scope>
    <source>
        <strain evidence="2 3">JCM19232</strain>
    </source>
</reference>
<dbReference type="AlphaFoldDB" id="A0A0B8PGN7"/>
<gene>
    <name evidence="2" type="ORF">JCM19232_4971</name>
</gene>